<feature type="compositionally biased region" description="Polar residues" evidence="1">
    <location>
        <begin position="233"/>
        <end position="257"/>
    </location>
</feature>
<dbReference type="KEGG" id="fcy:FRACYDRAFT_240335"/>
<feature type="compositionally biased region" description="Polar residues" evidence="1">
    <location>
        <begin position="83"/>
        <end position="92"/>
    </location>
</feature>
<reference evidence="3 4" key="1">
    <citation type="submission" date="2016-09" db="EMBL/GenBank/DDBJ databases">
        <title>Extensive genetic diversity and differential bi-allelic expression allows diatom success in the polar Southern Ocean.</title>
        <authorList>
            <consortium name="DOE Joint Genome Institute"/>
            <person name="Mock T."/>
            <person name="Otillar R.P."/>
            <person name="Strauss J."/>
            <person name="Dupont C."/>
            <person name="Frickenhaus S."/>
            <person name="Maumus F."/>
            <person name="Mcmullan M."/>
            <person name="Sanges R."/>
            <person name="Schmutz J."/>
            <person name="Toseland A."/>
            <person name="Valas R."/>
            <person name="Veluchamy A."/>
            <person name="Ward B.J."/>
            <person name="Allen A."/>
            <person name="Barry K."/>
            <person name="Falciatore A."/>
            <person name="Ferrante M."/>
            <person name="Fortunato A.E."/>
            <person name="Gloeckner G."/>
            <person name="Gruber A."/>
            <person name="Hipkin R."/>
            <person name="Janech M."/>
            <person name="Kroth P."/>
            <person name="Leese F."/>
            <person name="Lindquist E."/>
            <person name="Lyon B.R."/>
            <person name="Martin J."/>
            <person name="Mayer C."/>
            <person name="Parker M."/>
            <person name="Quesneville H."/>
            <person name="Raymond J."/>
            <person name="Uhlig C."/>
            <person name="Valentin K.U."/>
            <person name="Worden A.Z."/>
            <person name="Armbrust E.V."/>
            <person name="Bowler C."/>
            <person name="Green B."/>
            <person name="Moulton V."/>
            <person name="Van Oosterhout C."/>
            <person name="Grigoriev I."/>
        </authorList>
    </citation>
    <scope>NUCLEOTIDE SEQUENCE [LARGE SCALE GENOMIC DNA]</scope>
    <source>
        <strain evidence="3 4">CCMP1102</strain>
    </source>
</reference>
<feature type="region of interest" description="Disordered" evidence="1">
    <location>
        <begin position="592"/>
        <end position="613"/>
    </location>
</feature>
<feature type="region of interest" description="Disordered" evidence="1">
    <location>
        <begin position="179"/>
        <end position="215"/>
    </location>
</feature>
<proteinExistence type="predicted"/>
<dbReference type="InParanoid" id="A0A1E7FBV5"/>
<name>A0A1E7FBV5_9STRA</name>
<dbReference type="Proteomes" id="UP000095751">
    <property type="component" value="Unassembled WGS sequence"/>
</dbReference>
<dbReference type="SUPFAM" id="SSF56300">
    <property type="entry name" value="Metallo-dependent phosphatases"/>
    <property type="match status" value="1"/>
</dbReference>
<dbReference type="InterPro" id="IPR029052">
    <property type="entry name" value="Metallo-depent_PP-like"/>
</dbReference>
<evidence type="ECO:0000256" key="2">
    <source>
        <dbReference type="SAM" id="Phobius"/>
    </source>
</evidence>
<feature type="transmembrane region" description="Helical" evidence="2">
    <location>
        <begin position="157"/>
        <end position="178"/>
    </location>
</feature>
<feature type="region of interest" description="Disordered" evidence="1">
    <location>
        <begin position="1"/>
        <end position="20"/>
    </location>
</feature>
<protein>
    <recommendedName>
        <fullName evidence="5">Calcineurin-like phosphoesterase domain-containing protein</fullName>
    </recommendedName>
</protein>
<feature type="compositionally biased region" description="Low complexity" evidence="1">
    <location>
        <begin position="179"/>
        <end position="200"/>
    </location>
</feature>
<feature type="region of interest" description="Disordered" evidence="1">
    <location>
        <begin position="31"/>
        <end position="92"/>
    </location>
</feature>
<dbReference type="OrthoDB" id="47003at2759"/>
<evidence type="ECO:0008006" key="5">
    <source>
        <dbReference type="Google" id="ProtNLM"/>
    </source>
</evidence>
<feature type="compositionally biased region" description="Low complexity" evidence="1">
    <location>
        <begin position="287"/>
        <end position="296"/>
    </location>
</feature>
<keyword evidence="2" id="KW-0812">Transmembrane</keyword>
<evidence type="ECO:0000256" key="1">
    <source>
        <dbReference type="SAM" id="MobiDB-lite"/>
    </source>
</evidence>
<evidence type="ECO:0000313" key="4">
    <source>
        <dbReference type="Proteomes" id="UP000095751"/>
    </source>
</evidence>
<sequence>MVFSLWIPYTDTQEDESDRSISSEAAIINSVENNNGNGNGNGNGNENENENGDNNHGRIHGKKQPKNNSFSKLRKSCNENKHVSNNTNTSLTKIRTSDVNKNNNRKHINDMNTNSFTSLPSSVQEIEHNKSVDNCWKSNTDALEKYWRNCSNKKRMIIILSVGFIILLIIVTIGVSVGTTTSRRNNNNNSPSSSSSSTTTQKEGGPFDFSGVDVDGSGGSSLNTTILTGIPSIQSSVAPSEQNSISPSTSKPTQSAPPSGLPSDYPSLEPSSKPSESYVPSIPPSNNPSDIASSSPTYTPTEPVQPVARPPILPFGNITEENVDFITTFCVIADVPYTQLELDELPNQIATQMEGCEFLVHLGDIFIGDTECNIEDYIIIQDVMLQSHVPAFVVPGDNEWNDCQRPNIEIGWDHWTDHFLEFEDNWNHTFSVMRQPDYEENFYFIHKRTLFFGLNIVAGRVHDETEWKTRLKSEFLWVKDIMELNLVDMETADGVILMAHAHPSEDHQEFFNAFRMYIKNDLENKFPVLYLHGDGHNFLNTHNYHNQPNFLRIQHEGGTNEPVLKIMAGPQRIGPRTNAYNAFQYDRQLELINNKNPNNNNNSNNNNNNQKGN</sequence>
<feature type="region of interest" description="Disordered" evidence="1">
    <location>
        <begin position="233"/>
        <end position="306"/>
    </location>
</feature>
<dbReference type="AlphaFoldDB" id="A0A1E7FBV5"/>
<accession>A0A1E7FBV5</accession>
<feature type="compositionally biased region" description="Low complexity" evidence="1">
    <location>
        <begin position="593"/>
        <end position="613"/>
    </location>
</feature>
<evidence type="ECO:0000313" key="3">
    <source>
        <dbReference type="EMBL" id="OEU15641.1"/>
    </source>
</evidence>
<keyword evidence="2" id="KW-0472">Membrane</keyword>
<gene>
    <name evidence="3" type="ORF">FRACYDRAFT_240335</name>
</gene>
<keyword evidence="4" id="KW-1185">Reference proteome</keyword>
<keyword evidence="2" id="KW-1133">Transmembrane helix</keyword>
<dbReference type="EMBL" id="KV784359">
    <property type="protein sequence ID" value="OEU15641.1"/>
    <property type="molecule type" value="Genomic_DNA"/>
</dbReference>
<organism evidence="3 4">
    <name type="scientific">Fragilariopsis cylindrus CCMP1102</name>
    <dbReference type="NCBI Taxonomy" id="635003"/>
    <lineage>
        <taxon>Eukaryota</taxon>
        <taxon>Sar</taxon>
        <taxon>Stramenopiles</taxon>
        <taxon>Ochrophyta</taxon>
        <taxon>Bacillariophyta</taxon>
        <taxon>Bacillariophyceae</taxon>
        <taxon>Bacillariophycidae</taxon>
        <taxon>Bacillariales</taxon>
        <taxon>Bacillariaceae</taxon>
        <taxon>Fragilariopsis</taxon>
    </lineage>
</organism>
<feature type="compositionally biased region" description="Low complexity" evidence="1">
    <location>
        <begin position="266"/>
        <end position="277"/>
    </location>
</feature>